<keyword evidence="1" id="KW-1133">Transmembrane helix</keyword>
<dbReference type="Proteomes" id="UP000001551">
    <property type="component" value="Chromosome"/>
</dbReference>
<dbReference type="eggNOG" id="ENOG5030UH7">
    <property type="taxonomic scope" value="Bacteria"/>
</dbReference>
<dbReference type="STRING" id="663278.Ethha_1583"/>
<evidence type="ECO:0000256" key="1">
    <source>
        <dbReference type="SAM" id="Phobius"/>
    </source>
</evidence>
<dbReference type="KEGG" id="eha:Ethha_1583"/>
<protein>
    <submittedName>
        <fullName evidence="2">Uncharacterized protein</fullName>
    </submittedName>
</protein>
<evidence type="ECO:0000313" key="2">
    <source>
        <dbReference type="EMBL" id="ADU27119.1"/>
    </source>
</evidence>
<dbReference type="EMBL" id="CP002400">
    <property type="protein sequence ID" value="ADU27119.1"/>
    <property type="molecule type" value="Genomic_DNA"/>
</dbReference>
<dbReference type="RefSeq" id="WP_013485474.1">
    <property type="nucleotide sequence ID" value="NC_014828.1"/>
</dbReference>
<dbReference type="AlphaFoldDB" id="E6U8A0"/>
<proteinExistence type="predicted"/>
<keyword evidence="1" id="KW-0812">Transmembrane</keyword>
<feature type="transmembrane region" description="Helical" evidence="1">
    <location>
        <begin position="6"/>
        <end position="26"/>
    </location>
</feature>
<dbReference type="HOGENOM" id="CLU_159354_0_0_9"/>
<keyword evidence="3" id="KW-1185">Reference proteome</keyword>
<name>E6U8A0_ETHHY</name>
<accession>E6U8A0</accession>
<keyword evidence="1" id="KW-0472">Membrane</keyword>
<reference evidence="2 3" key="1">
    <citation type="submission" date="2010-12" db="EMBL/GenBank/DDBJ databases">
        <title>Complete sequence of Ethanoligenens harbinense YUAN-3.</title>
        <authorList>
            <person name="Lucas S."/>
            <person name="Copeland A."/>
            <person name="Lapidus A."/>
            <person name="Cheng J.-F."/>
            <person name="Bruce D."/>
            <person name="Goodwin L."/>
            <person name="Pitluck S."/>
            <person name="Chertkov O."/>
            <person name="Misra M."/>
            <person name="Detter J.C."/>
            <person name="Han C."/>
            <person name="Tapia R."/>
            <person name="Land M."/>
            <person name="Hauser L."/>
            <person name="Jeffries C."/>
            <person name="Kyrpides N."/>
            <person name="Ivanova N."/>
            <person name="Mikhailova N."/>
            <person name="Wang A."/>
            <person name="Mouttaki H."/>
            <person name="He Z."/>
            <person name="Zhou J."/>
            <person name="Hemme C.L."/>
            <person name="Woyke T."/>
        </authorList>
    </citation>
    <scope>NUCLEOTIDE SEQUENCE [LARGE SCALE GENOMIC DNA]</scope>
    <source>
        <strain evidence="3">DSM 18485 / JCM 12961 / CGMCC 1.5033 / YUAN-3</strain>
    </source>
</reference>
<evidence type="ECO:0000313" key="3">
    <source>
        <dbReference type="Proteomes" id="UP000001551"/>
    </source>
</evidence>
<gene>
    <name evidence="2" type="ordered locus">Ethha_1583</name>
</gene>
<organism evidence="2 3">
    <name type="scientific">Ethanoligenens harbinense (strain DSM 18485 / JCM 12961 / CGMCC 1.5033 / YUAN-3)</name>
    <dbReference type="NCBI Taxonomy" id="663278"/>
    <lineage>
        <taxon>Bacteria</taxon>
        <taxon>Bacillati</taxon>
        <taxon>Bacillota</taxon>
        <taxon>Clostridia</taxon>
        <taxon>Eubacteriales</taxon>
        <taxon>Oscillospiraceae</taxon>
        <taxon>Ethanoligenens</taxon>
    </lineage>
</organism>
<sequence length="112" mass="12788">MDTATWINAIPPLALSVGVGVVGFFLRRTIAQVDRHEADLSEIKDRFVTKEEWGGLQDELRAEMCRLSGGIDSLKENTIRKDDFVREIADLNRRQDRIYDILLELKGERTIG</sequence>